<keyword evidence="8 9" id="KW-0472">Membrane</keyword>
<dbReference type="Pfam" id="PF25994">
    <property type="entry name" value="HH_AprE"/>
    <property type="match status" value="1"/>
</dbReference>
<dbReference type="InterPro" id="IPR010129">
    <property type="entry name" value="T1SS_HlyD"/>
</dbReference>
<dbReference type="NCBIfam" id="TIGR01843">
    <property type="entry name" value="type_I_hlyD"/>
    <property type="match status" value="1"/>
</dbReference>
<dbReference type="PRINTS" id="PR01490">
    <property type="entry name" value="RTXTOXIND"/>
</dbReference>
<dbReference type="InterPro" id="IPR058781">
    <property type="entry name" value="HH_AprE-like"/>
</dbReference>
<protein>
    <recommendedName>
        <fullName evidence="9">Membrane fusion protein (MFP) family protein</fullName>
    </recommendedName>
</protein>
<evidence type="ECO:0000313" key="12">
    <source>
        <dbReference type="EMBL" id="APX10661.1"/>
    </source>
</evidence>
<accession>A0A1P8MRI4</accession>
<dbReference type="GO" id="GO:0015031">
    <property type="term" value="P:protein transport"/>
    <property type="evidence" value="ECO:0007669"/>
    <property type="project" value="InterPro"/>
</dbReference>
<dbReference type="AlphaFoldDB" id="A0A1P8MRI4"/>
<feature type="domain" description="AprE-like long alpha-helical hairpin" evidence="10">
    <location>
        <begin position="113"/>
        <end position="302"/>
    </location>
</feature>
<dbReference type="PANTHER" id="PTHR30386">
    <property type="entry name" value="MEMBRANE FUSION SUBUNIT OF EMRAB-TOLC MULTIDRUG EFFLUX PUMP"/>
    <property type="match status" value="1"/>
</dbReference>
<comment type="similarity">
    <text evidence="2 9">Belongs to the membrane fusion protein (MFP) (TC 8.A.1) family.</text>
</comment>
<dbReference type="GO" id="GO:0005886">
    <property type="term" value="C:plasma membrane"/>
    <property type="evidence" value="ECO:0007669"/>
    <property type="project" value="UniProtKB-SubCell"/>
</dbReference>
<evidence type="ECO:0000256" key="7">
    <source>
        <dbReference type="ARBA" id="ARBA00022989"/>
    </source>
</evidence>
<organism evidence="12 13">
    <name type="scientific">Tateyamaria omphalii</name>
    <dbReference type="NCBI Taxonomy" id="299262"/>
    <lineage>
        <taxon>Bacteria</taxon>
        <taxon>Pseudomonadati</taxon>
        <taxon>Pseudomonadota</taxon>
        <taxon>Alphaproteobacteria</taxon>
        <taxon>Rhodobacterales</taxon>
        <taxon>Roseobacteraceae</taxon>
        <taxon>Tateyamaria</taxon>
    </lineage>
</organism>
<evidence type="ECO:0000259" key="10">
    <source>
        <dbReference type="Pfam" id="PF25994"/>
    </source>
</evidence>
<sequence length="456" mass="49759">MTHALTPATPTSVLRLEDYNRIQPKTDGSGIKGLVFFGLCVVFCFVGGAAYWASASKLDGAVVAPAFFVVEGNRKTVEHLDGGIVRTIAVRNGDLVKAGQTLLELDSTDLDVDLDVIKSQLSDLMVRRARLLAQLNGKDRFDEQDVGASLSVPMDQSEWAAAYTTQKLLFDVERRSRIAEQALMDQQVSNLQDQVQGLQAQRLSNTRQLDITRQELGNLETLLNKGLVAAARVNGRRIEVERLNGVDATLATQETQARNQINELRLAAIGTQTLRDEAVSGELAQVEASLTTLAPQYIGARERLKRVAITAPVSGRVVEMTVFTTGGVVRPGIPILDIVPVDQPLVVEARVNTADIEKLHVGQSSRVRLSAFDQGDAPEAEGRIIDISADSLEDDRTGQFYYLARIKLNQTQTNDIAALDLVPGMPANIFVNTGERTALSYLAQPLSERLARTFIE</sequence>
<comment type="subcellular location">
    <subcellularLocation>
        <location evidence="1 9">Cell inner membrane</location>
        <topology evidence="1 9">Single-pass membrane protein</topology>
    </subcellularLocation>
</comment>
<dbReference type="Gene3D" id="2.40.30.170">
    <property type="match status" value="1"/>
</dbReference>
<evidence type="ECO:0000256" key="9">
    <source>
        <dbReference type="RuleBase" id="RU365093"/>
    </source>
</evidence>
<dbReference type="PANTHER" id="PTHR30386:SF17">
    <property type="entry name" value="ALKALINE PROTEASE SECRETION PROTEIN APRE"/>
    <property type="match status" value="1"/>
</dbReference>
<feature type="domain" description="AprE-like beta-barrel" evidence="11">
    <location>
        <begin position="345"/>
        <end position="434"/>
    </location>
</feature>
<dbReference type="Proteomes" id="UP000186336">
    <property type="component" value="Chromosome"/>
</dbReference>
<gene>
    <name evidence="12" type="ORF">BWR18_02335</name>
</gene>
<dbReference type="EMBL" id="CP019312">
    <property type="protein sequence ID" value="APX10661.1"/>
    <property type="molecule type" value="Genomic_DNA"/>
</dbReference>
<keyword evidence="13" id="KW-1185">Reference proteome</keyword>
<keyword evidence="7 9" id="KW-1133">Transmembrane helix</keyword>
<reference evidence="12 13" key="1">
    <citation type="submission" date="2017-01" db="EMBL/GenBank/DDBJ databases">
        <title>Complete genome of Tateyamaria omphalii DOK1-4 isolated from seawater in Dokdo.</title>
        <authorList>
            <person name="Kim J.H."/>
            <person name="Chi W.-J."/>
        </authorList>
    </citation>
    <scope>NUCLEOTIDE SEQUENCE [LARGE SCALE GENOMIC DNA]</scope>
    <source>
        <strain evidence="12 13">DOK1-4</strain>
    </source>
</reference>
<evidence type="ECO:0000259" key="11">
    <source>
        <dbReference type="Pfam" id="PF26002"/>
    </source>
</evidence>
<evidence type="ECO:0000256" key="8">
    <source>
        <dbReference type="ARBA" id="ARBA00023136"/>
    </source>
</evidence>
<evidence type="ECO:0000256" key="1">
    <source>
        <dbReference type="ARBA" id="ARBA00004377"/>
    </source>
</evidence>
<evidence type="ECO:0000256" key="6">
    <source>
        <dbReference type="ARBA" id="ARBA00022692"/>
    </source>
</evidence>
<evidence type="ECO:0000256" key="2">
    <source>
        <dbReference type="ARBA" id="ARBA00009477"/>
    </source>
</evidence>
<proteinExistence type="inferred from homology"/>
<evidence type="ECO:0000256" key="5">
    <source>
        <dbReference type="ARBA" id="ARBA00022519"/>
    </source>
</evidence>
<evidence type="ECO:0000313" key="13">
    <source>
        <dbReference type="Proteomes" id="UP000186336"/>
    </source>
</evidence>
<evidence type="ECO:0000256" key="4">
    <source>
        <dbReference type="ARBA" id="ARBA00022475"/>
    </source>
</evidence>
<evidence type="ECO:0000256" key="3">
    <source>
        <dbReference type="ARBA" id="ARBA00022448"/>
    </source>
</evidence>
<name>A0A1P8MRI4_9RHOB</name>
<keyword evidence="5 9" id="KW-0997">Cell inner membrane</keyword>
<dbReference type="Gene3D" id="2.40.50.100">
    <property type="match status" value="1"/>
</dbReference>
<dbReference type="OrthoDB" id="9810980at2"/>
<feature type="transmembrane region" description="Helical" evidence="9">
    <location>
        <begin position="34"/>
        <end position="53"/>
    </location>
</feature>
<dbReference type="STRING" id="299262.BWR18_02335"/>
<dbReference type="KEGG" id="tom:BWR18_02335"/>
<keyword evidence="4 9" id="KW-1003">Cell membrane</keyword>
<keyword evidence="6 9" id="KW-0812">Transmembrane</keyword>
<keyword evidence="3 9" id="KW-0813">Transport</keyword>
<dbReference type="Pfam" id="PF26002">
    <property type="entry name" value="Beta-barrel_AprE"/>
    <property type="match status" value="1"/>
</dbReference>
<dbReference type="InterPro" id="IPR058982">
    <property type="entry name" value="Beta-barrel_AprE"/>
</dbReference>
<dbReference type="InterPro" id="IPR050739">
    <property type="entry name" value="MFP"/>
</dbReference>
<dbReference type="RefSeq" id="WP_076626528.1">
    <property type="nucleotide sequence ID" value="NZ_CP019312.1"/>
</dbReference>